<dbReference type="Proteomes" id="UP000499080">
    <property type="component" value="Unassembled WGS sequence"/>
</dbReference>
<comment type="caution">
    <text evidence="1">The sequence shown here is derived from an EMBL/GenBank/DDBJ whole genome shotgun (WGS) entry which is preliminary data.</text>
</comment>
<name>A0A4Y2C4D6_ARAVE</name>
<reference evidence="1 2" key="1">
    <citation type="journal article" date="2019" name="Sci. Rep.">
        <title>Orb-weaving spider Araneus ventricosus genome elucidates the spidroin gene catalogue.</title>
        <authorList>
            <person name="Kono N."/>
            <person name="Nakamura H."/>
            <person name="Ohtoshi R."/>
            <person name="Moran D.A.P."/>
            <person name="Shinohara A."/>
            <person name="Yoshida Y."/>
            <person name="Fujiwara M."/>
            <person name="Mori M."/>
            <person name="Tomita M."/>
            <person name="Arakawa K."/>
        </authorList>
    </citation>
    <scope>NUCLEOTIDE SEQUENCE [LARGE SCALE GENOMIC DNA]</scope>
</reference>
<organism evidence="1 2">
    <name type="scientific">Araneus ventricosus</name>
    <name type="common">Orbweaver spider</name>
    <name type="synonym">Epeira ventricosa</name>
    <dbReference type="NCBI Taxonomy" id="182803"/>
    <lineage>
        <taxon>Eukaryota</taxon>
        <taxon>Metazoa</taxon>
        <taxon>Ecdysozoa</taxon>
        <taxon>Arthropoda</taxon>
        <taxon>Chelicerata</taxon>
        <taxon>Arachnida</taxon>
        <taxon>Araneae</taxon>
        <taxon>Araneomorphae</taxon>
        <taxon>Entelegynae</taxon>
        <taxon>Araneoidea</taxon>
        <taxon>Araneidae</taxon>
        <taxon>Araneus</taxon>
    </lineage>
</organism>
<gene>
    <name evidence="1" type="ORF">AVEN_19680_1</name>
</gene>
<keyword evidence="2" id="KW-1185">Reference proteome</keyword>
<accession>A0A4Y2C4D6</accession>
<proteinExistence type="predicted"/>
<dbReference type="AlphaFoldDB" id="A0A4Y2C4D6"/>
<dbReference type="EMBL" id="BGPR01000141">
    <property type="protein sequence ID" value="GBL98617.1"/>
    <property type="molecule type" value="Genomic_DNA"/>
</dbReference>
<protein>
    <submittedName>
        <fullName evidence="1">Uncharacterized protein</fullName>
    </submittedName>
</protein>
<sequence>MSFIKGKDFGNSCTWNVLEPHGDHNYILIEALFSQSHYSYPRFKTAYGGHRRILQHLRQKTKQLGQQIEESNTRDHLEKETEELQKAIFTECRKAYKIKKIQTKNKQQLFEAVTPDREKRFTSHKKKN</sequence>
<evidence type="ECO:0000313" key="2">
    <source>
        <dbReference type="Proteomes" id="UP000499080"/>
    </source>
</evidence>
<evidence type="ECO:0000313" key="1">
    <source>
        <dbReference type="EMBL" id="GBL98617.1"/>
    </source>
</evidence>